<gene>
    <name evidence="4" type="ORF">H9L17_09640</name>
</gene>
<protein>
    <submittedName>
        <fullName evidence="4">EF-hand domain-containing protein</fullName>
    </submittedName>
</protein>
<feature type="domain" description="EF-hand" evidence="3">
    <location>
        <begin position="74"/>
        <end position="109"/>
    </location>
</feature>
<keyword evidence="5" id="KW-1185">Reference proteome</keyword>
<dbReference type="InterPro" id="IPR018247">
    <property type="entry name" value="EF_Hand_1_Ca_BS"/>
</dbReference>
<dbReference type="SUPFAM" id="SSF47473">
    <property type="entry name" value="EF-hand"/>
    <property type="match status" value="1"/>
</dbReference>
<evidence type="ECO:0000259" key="3">
    <source>
        <dbReference type="PROSITE" id="PS50222"/>
    </source>
</evidence>
<proteinExistence type="predicted"/>
<evidence type="ECO:0000256" key="2">
    <source>
        <dbReference type="SAM" id="SignalP"/>
    </source>
</evidence>
<dbReference type="Gene3D" id="1.10.238.10">
    <property type="entry name" value="EF-hand"/>
    <property type="match status" value="1"/>
</dbReference>
<evidence type="ECO:0000256" key="1">
    <source>
        <dbReference type="SAM" id="MobiDB-lite"/>
    </source>
</evidence>
<dbReference type="InterPro" id="IPR002048">
    <property type="entry name" value="EF_hand_dom"/>
</dbReference>
<name>A0A7G9QQ64_9GAMM</name>
<feature type="signal peptide" evidence="2">
    <location>
        <begin position="1"/>
        <end position="25"/>
    </location>
</feature>
<dbReference type="GO" id="GO:0005509">
    <property type="term" value="F:calcium ion binding"/>
    <property type="evidence" value="ECO:0007669"/>
    <property type="project" value="InterPro"/>
</dbReference>
<feature type="region of interest" description="Disordered" evidence="1">
    <location>
        <begin position="24"/>
        <end position="69"/>
    </location>
</feature>
<keyword evidence="2" id="KW-0732">Signal</keyword>
<dbReference type="AlphaFoldDB" id="A0A7G9QQ64"/>
<feature type="compositionally biased region" description="Pro residues" evidence="1">
    <location>
        <begin position="34"/>
        <end position="47"/>
    </location>
</feature>
<dbReference type="PROSITE" id="PS50222">
    <property type="entry name" value="EF_HAND_2"/>
    <property type="match status" value="1"/>
</dbReference>
<dbReference type="KEGG" id="tbv:H9L17_09640"/>
<dbReference type="PROSITE" id="PS00018">
    <property type="entry name" value="EF_HAND_1"/>
    <property type="match status" value="1"/>
</dbReference>
<reference evidence="4 5" key="1">
    <citation type="submission" date="2020-08" db="EMBL/GenBank/DDBJ databases">
        <title>Genome sequence of Thermomonas brevis KACC 16975T.</title>
        <authorList>
            <person name="Hyun D.-W."/>
            <person name="Bae J.-W."/>
        </authorList>
    </citation>
    <scope>NUCLEOTIDE SEQUENCE [LARGE SCALE GENOMIC DNA]</scope>
    <source>
        <strain evidence="4 5">KACC 16975</strain>
    </source>
</reference>
<dbReference type="InterPro" id="IPR011992">
    <property type="entry name" value="EF-hand-dom_pair"/>
</dbReference>
<dbReference type="RefSeq" id="WP_187569257.1">
    <property type="nucleotide sequence ID" value="NZ_CP060711.1"/>
</dbReference>
<organism evidence="4 5">
    <name type="scientific">Thermomonas brevis</name>
    <dbReference type="NCBI Taxonomy" id="215691"/>
    <lineage>
        <taxon>Bacteria</taxon>
        <taxon>Pseudomonadati</taxon>
        <taxon>Pseudomonadota</taxon>
        <taxon>Gammaproteobacteria</taxon>
        <taxon>Lysobacterales</taxon>
        <taxon>Lysobacteraceae</taxon>
        <taxon>Thermomonas</taxon>
    </lineage>
</organism>
<feature type="chain" id="PRO_5028976002" evidence="2">
    <location>
        <begin position="26"/>
        <end position="116"/>
    </location>
</feature>
<dbReference type="Pfam" id="PF13202">
    <property type="entry name" value="EF-hand_5"/>
    <property type="match status" value="1"/>
</dbReference>
<evidence type="ECO:0000313" key="5">
    <source>
        <dbReference type="Proteomes" id="UP000515977"/>
    </source>
</evidence>
<feature type="compositionally biased region" description="Low complexity" evidence="1">
    <location>
        <begin position="24"/>
        <end position="33"/>
    </location>
</feature>
<evidence type="ECO:0000313" key="4">
    <source>
        <dbReference type="EMBL" id="QNN45489.1"/>
    </source>
</evidence>
<accession>A0A7G9QQ64</accession>
<dbReference type="Proteomes" id="UP000515977">
    <property type="component" value="Chromosome"/>
</dbReference>
<dbReference type="EMBL" id="CP060711">
    <property type="protein sequence ID" value="QNN45489.1"/>
    <property type="molecule type" value="Genomic_DNA"/>
</dbReference>
<sequence length="116" mass="11869">MSKIRTPLILSTALAAAFAASGAFAQDAGAQQQTPPPQETTQTPPPAQTGEPAKKSWGELDADGNGSLSISEAGALDSLAKVFPQADADGNGELTQDEYKAWLANNGSGSKDVPKK</sequence>